<comment type="caution">
    <text evidence="1">The sequence shown here is derived from an EMBL/GenBank/DDBJ whole genome shotgun (WGS) entry which is preliminary data.</text>
</comment>
<gene>
    <name evidence="1" type="ORF">ElyMa_003349800</name>
</gene>
<name>A0AAV4JMW8_9GAST</name>
<proteinExistence type="predicted"/>
<organism evidence="1 2">
    <name type="scientific">Elysia marginata</name>
    <dbReference type="NCBI Taxonomy" id="1093978"/>
    <lineage>
        <taxon>Eukaryota</taxon>
        <taxon>Metazoa</taxon>
        <taxon>Spiralia</taxon>
        <taxon>Lophotrochozoa</taxon>
        <taxon>Mollusca</taxon>
        <taxon>Gastropoda</taxon>
        <taxon>Heterobranchia</taxon>
        <taxon>Euthyneura</taxon>
        <taxon>Panpulmonata</taxon>
        <taxon>Sacoglossa</taxon>
        <taxon>Placobranchoidea</taxon>
        <taxon>Plakobranchidae</taxon>
        <taxon>Elysia</taxon>
    </lineage>
</organism>
<reference evidence="1 2" key="1">
    <citation type="journal article" date="2021" name="Elife">
        <title>Chloroplast acquisition without the gene transfer in kleptoplastic sea slugs, Plakobranchus ocellatus.</title>
        <authorList>
            <person name="Maeda T."/>
            <person name="Takahashi S."/>
            <person name="Yoshida T."/>
            <person name="Shimamura S."/>
            <person name="Takaki Y."/>
            <person name="Nagai Y."/>
            <person name="Toyoda A."/>
            <person name="Suzuki Y."/>
            <person name="Arimoto A."/>
            <person name="Ishii H."/>
            <person name="Satoh N."/>
            <person name="Nishiyama T."/>
            <person name="Hasebe M."/>
            <person name="Maruyama T."/>
            <person name="Minagawa J."/>
            <person name="Obokata J."/>
            <person name="Shigenobu S."/>
        </authorList>
    </citation>
    <scope>NUCLEOTIDE SEQUENCE [LARGE SCALE GENOMIC DNA]</scope>
</reference>
<dbReference type="Proteomes" id="UP000762676">
    <property type="component" value="Unassembled WGS sequence"/>
</dbReference>
<dbReference type="AlphaFoldDB" id="A0AAV4JMW8"/>
<evidence type="ECO:0000313" key="1">
    <source>
        <dbReference type="EMBL" id="GFS21906.1"/>
    </source>
</evidence>
<protein>
    <submittedName>
        <fullName evidence="1">Uncharacterized protein</fullName>
    </submittedName>
</protein>
<dbReference type="EMBL" id="BMAT01006908">
    <property type="protein sequence ID" value="GFS21906.1"/>
    <property type="molecule type" value="Genomic_DNA"/>
</dbReference>
<accession>A0AAV4JMW8</accession>
<sequence>MIIWLVVLEDLHKPSPRDRPLFTSYPSCLHFHAPNAPKPSQPKTCKCSIVVVTTKEDEYPCSVVLAFSVRLSGCLILGLCVLGTG</sequence>
<evidence type="ECO:0000313" key="2">
    <source>
        <dbReference type="Proteomes" id="UP000762676"/>
    </source>
</evidence>
<keyword evidence="2" id="KW-1185">Reference proteome</keyword>